<dbReference type="Proteomes" id="UP000263642">
    <property type="component" value="Unassembled WGS sequence"/>
</dbReference>
<dbReference type="InterPro" id="IPR028082">
    <property type="entry name" value="Peripla_BP_I"/>
</dbReference>
<name>A0A3D3RFL6_9PLAN</name>
<dbReference type="InterPro" id="IPR018062">
    <property type="entry name" value="HTH_AraC-typ_CS"/>
</dbReference>
<keyword evidence="3" id="KW-0804">Transcription</keyword>
<dbReference type="Gene3D" id="3.40.50.2300">
    <property type="match status" value="2"/>
</dbReference>
<evidence type="ECO:0000313" key="5">
    <source>
        <dbReference type="EMBL" id="HCO26400.1"/>
    </source>
</evidence>
<keyword evidence="1" id="KW-0805">Transcription regulation</keyword>
<dbReference type="PROSITE" id="PS00041">
    <property type="entry name" value="HTH_ARAC_FAMILY_1"/>
    <property type="match status" value="1"/>
</dbReference>
<reference evidence="5 6" key="1">
    <citation type="journal article" date="2018" name="Nat. Biotechnol.">
        <title>A standardized bacterial taxonomy based on genome phylogeny substantially revises the tree of life.</title>
        <authorList>
            <person name="Parks D.H."/>
            <person name="Chuvochina M."/>
            <person name="Waite D.W."/>
            <person name="Rinke C."/>
            <person name="Skarshewski A."/>
            <person name="Chaumeil P.A."/>
            <person name="Hugenholtz P."/>
        </authorList>
    </citation>
    <scope>NUCLEOTIDE SEQUENCE [LARGE SCALE GENOMIC DNA]</scope>
    <source>
        <strain evidence="5">UBA9375</strain>
    </source>
</reference>
<accession>A0A3D3RFL6</accession>
<dbReference type="GO" id="GO:0003700">
    <property type="term" value="F:DNA-binding transcription factor activity"/>
    <property type="evidence" value="ECO:0007669"/>
    <property type="project" value="InterPro"/>
</dbReference>
<dbReference type="InterPro" id="IPR046335">
    <property type="entry name" value="LacI/GalR-like_sensor"/>
</dbReference>
<dbReference type="Gene3D" id="1.10.10.60">
    <property type="entry name" value="Homeodomain-like"/>
    <property type="match status" value="1"/>
</dbReference>
<dbReference type="Pfam" id="PF13377">
    <property type="entry name" value="Peripla_BP_3"/>
    <property type="match status" value="1"/>
</dbReference>
<dbReference type="PROSITE" id="PS01124">
    <property type="entry name" value="HTH_ARAC_FAMILY_2"/>
    <property type="match status" value="1"/>
</dbReference>
<evidence type="ECO:0000259" key="4">
    <source>
        <dbReference type="PROSITE" id="PS01124"/>
    </source>
</evidence>
<evidence type="ECO:0000313" key="6">
    <source>
        <dbReference type="Proteomes" id="UP000263642"/>
    </source>
</evidence>
<dbReference type="InterPro" id="IPR054031">
    <property type="entry name" value="XylR_PBP1"/>
</dbReference>
<dbReference type="SUPFAM" id="SSF46689">
    <property type="entry name" value="Homeodomain-like"/>
    <property type="match status" value="1"/>
</dbReference>
<dbReference type="GO" id="GO:0000976">
    <property type="term" value="F:transcription cis-regulatory region binding"/>
    <property type="evidence" value="ECO:0007669"/>
    <property type="project" value="TreeGrafter"/>
</dbReference>
<evidence type="ECO:0000256" key="3">
    <source>
        <dbReference type="ARBA" id="ARBA00023163"/>
    </source>
</evidence>
<keyword evidence="2" id="KW-0238">DNA-binding</keyword>
<gene>
    <name evidence="5" type="ORF">DIT97_26540</name>
</gene>
<dbReference type="PANTHER" id="PTHR30146">
    <property type="entry name" value="LACI-RELATED TRANSCRIPTIONAL REPRESSOR"/>
    <property type="match status" value="1"/>
</dbReference>
<proteinExistence type="predicted"/>
<dbReference type="InterPro" id="IPR009057">
    <property type="entry name" value="Homeodomain-like_sf"/>
</dbReference>
<evidence type="ECO:0000256" key="2">
    <source>
        <dbReference type="ARBA" id="ARBA00023125"/>
    </source>
</evidence>
<comment type="caution">
    <text evidence="5">The sequence shown here is derived from an EMBL/GenBank/DDBJ whole genome shotgun (WGS) entry which is preliminary data.</text>
</comment>
<dbReference type="InterPro" id="IPR018060">
    <property type="entry name" value="HTH_AraC"/>
</dbReference>
<sequence length="389" mass="43713">MKSRPSIALLIESSNSYARGLLRGIMSYIHEHHSWSIYLPEHGRGNVPVSWLNNWHGDGIIARIENSKIAEAVVNSGVPAVDVSAARLAPSLPWVETDDHAIASLAAQHLIDRGFQHFAFCGDHRFNWSRWRESHFQECIQTAGLHCHSYPQSTGRKQAPPWEVEQKRLADWIRALPKPVGVMACYDIKAQQLLDVCRTINVSVPEEVAIIGVDNDEILCNLSEPPLSSVIPNTRLTGYEAAALLDRMIAGEAVSSEAQLIKPLGIATRQSTDIQAIDDKLISDAVRLIRQQACDGINVQDVLKSIPLSRRVLESRFQKIIGRSPHEEIMRIRLDRVKQLLEETELSLIEIAERTGFRHAEYLNVAFKKQTGTTPGQFRRGQNHRKFPN</sequence>
<evidence type="ECO:0000256" key="1">
    <source>
        <dbReference type="ARBA" id="ARBA00023015"/>
    </source>
</evidence>
<feature type="domain" description="HTH araC/xylS-type" evidence="4">
    <location>
        <begin position="283"/>
        <end position="381"/>
    </location>
</feature>
<dbReference type="CDD" id="cd01543">
    <property type="entry name" value="PBP1_XylR"/>
    <property type="match status" value="1"/>
</dbReference>
<dbReference type="Pfam" id="PF22177">
    <property type="entry name" value="PBP1_XylR"/>
    <property type="match status" value="1"/>
</dbReference>
<dbReference type="SMART" id="SM00342">
    <property type="entry name" value="HTH_ARAC"/>
    <property type="match status" value="1"/>
</dbReference>
<dbReference type="PANTHER" id="PTHR30146:SF24">
    <property type="entry name" value="XYLOSE OPERON REGULATORY PROTEIN"/>
    <property type="match status" value="1"/>
</dbReference>
<dbReference type="AlphaFoldDB" id="A0A3D3RFL6"/>
<dbReference type="EMBL" id="DQAY01000158">
    <property type="protein sequence ID" value="HCO26400.1"/>
    <property type="molecule type" value="Genomic_DNA"/>
</dbReference>
<organism evidence="5 6">
    <name type="scientific">Gimesia maris</name>
    <dbReference type="NCBI Taxonomy" id="122"/>
    <lineage>
        <taxon>Bacteria</taxon>
        <taxon>Pseudomonadati</taxon>
        <taxon>Planctomycetota</taxon>
        <taxon>Planctomycetia</taxon>
        <taxon>Planctomycetales</taxon>
        <taxon>Planctomycetaceae</taxon>
        <taxon>Gimesia</taxon>
    </lineage>
</organism>
<dbReference type="Pfam" id="PF12833">
    <property type="entry name" value="HTH_18"/>
    <property type="match status" value="1"/>
</dbReference>
<dbReference type="SUPFAM" id="SSF53822">
    <property type="entry name" value="Periplasmic binding protein-like I"/>
    <property type="match status" value="1"/>
</dbReference>
<protein>
    <submittedName>
        <fullName evidence="5">XylR family transcriptional regulator</fullName>
    </submittedName>
</protein>